<protein>
    <submittedName>
        <fullName evidence="2">ADP-ribosylation factor interacting protein 2b</fullName>
    </submittedName>
</protein>
<accession>A0A3B4UID4</accession>
<proteinExistence type="predicted"/>
<dbReference type="Gene3D" id="1.20.1270.60">
    <property type="entry name" value="Arfaptin homology (AH) domain/BAR domain"/>
    <property type="match status" value="1"/>
</dbReference>
<dbReference type="InterPro" id="IPR010504">
    <property type="entry name" value="AH_dom"/>
</dbReference>
<reference evidence="2" key="2">
    <citation type="submission" date="2025-09" db="UniProtKB">
        <authorList>
            <consortium name="Ensembl"/>
        </authorList>
    </citation>
    <scope>IDENTIFICATION</scope>
</reference>
<dbReference type="Pfam" id="PF06456">
    <property type="entry name" value="Arfaptin"/>
    <property type="match status" value="1"/>
</dbReference>
<evidence type="ECO:0000313" key="2">
    <source>
        <dbReference type="Ensembl" id="ENSSDUP00000018379.1"/>
    </source>
</evidence>
<dbReference type="SUPFAM" id="SSF103657">
    <property type="entry name" value="BAR/IMD domain-like"/>
    <property type="match status" value="1"/>
</dbReference>
<dbReference type="GeneTree" id="ENSGT00950000183040"/>
<feature type="domain" description="AH" evidence="1">
    <location>
        <begin position="44"/>
        <end position="256"/>
    </location>
</feature>
<organism evidence="2 3">
    <name type="scientific">Seriola dumerili</name>
    <name type="common">Greater amberjack</name>
    <name type="synonym">Caranx dumerili</name>
    <dbReference type="NCBI Taxonomy" id="41447"/>
    <lineage>
        <taxon>Eukaryota</taxon>
        <taxon>Metazoa</taxon>
        <taxon>Chordata</taxon>
        <taxon>Craniata</taxon>
        <taxon>Vertebrata</taxon>
        <taxon>Euteleostomi</taxon>
        <taxon>Actinopterygii</taxon>
        <taxon>Neopterygii</taxon>
        <taxon>Teleostei</taxon>
        <taxon>Neoteleostei</taxon>
        <taxon>Acanthomorphata</taxon>
        <taxon>Carangaria</taxon>
        <taxon>Carangiformes</taxon>
        <taxon>Carangidae</taxon>
        <taxon>Seriola</taxon>
    </lineage>
</organism>
<dbReference type="InterPro" id="IPR030798">
    <property type="entry name" value="Arfaptin_fam"/>
</dbReference>
<reference evidence="2" key="1">
    <citation type="submission" date="2025-08" db="UniProtKB">
        <authorList>
            <consortium name="Ensembl"/>
        </authorList>
    </citation>
    <scope>IDENTIFICATION</scope>
</reference>
<dbReference type="Ensembl" id="ENSSDUT00000018713.1">
    <property type="protein sequence ID" value="ENSSDUP00000018379.1"/>
    <property type="gene ID" value="ENSSDUG00000013377.1"/>
</dbReference>
<evidence type="ECO:0000259" key="1">
    <source>
        <dbReference type="SMART" id="SM01015"/>
    </source>
</evidence>
<dbReference type="STRING" id="41447.ENSSDUP00000018379"/>
<keyword evidence="3" id="KW-1185">Reference proteome</keyword>
<dbReference type="GO" id="GO:0032588">
    <property type="term" value="C:trans-Golgi network membrane"/>
    <property type="evidence" value="ECO:0007669"/>
    <property type="project" value="TreeGrafter"/>
</dbReference>
<dbReference type="PANTHER" id="PTHR12141">
    <property type="entry name" value="ARFAPTIN-RELATED"/>
    <property type="match status" value="1"/>
</dbReference>
<dbReference type="GO" id="GO:0034315">
    <property type="term" value="P:regulation of Arp2/3 complex-mediated actin nucleation"/>
    <property type="evidence" value="ECO:0007669"/>
    <property type="project" value="TreeGrafter"/>
</dbReference>
<dbReference type="InterPro" id="IPR027267">
    <property type="entry name" value="AH/BAR_dom_sf"/>
</dbReference>
<dbReference type="Proteomes" id="UP000261420">
    <property type="component" value="Unplaced"/>
</dbReference>
<dbReference type="SMART" id="SM01015">
    <property type="entry name" value="Arfaptin"/>
    <property type="match status" value="1"/>
</dbReference>
<evidence type="ECO:0000313" key="3">
    <source>
        <dbReference type="Proteomes" id="UP000261420"/>
    </source>
</evidence>
<dbReference type="GO" id="GO:0006886">
    <property type="term" value="P:intracellular protein transport"/>
    <property type="evidence" value="ECO:0007669"/>
    <property type="project" value="TreeGrafter"/>
</dbReference>
<dbReference type="GO" id="GO:0019904">
    <property type="term" value="F:protein domain specific binding"/>
    <property type="evidence" value="ECO:0007669"/>
    <property type="project" value="InterPro"/>
</dbReference>
<dbReference type="PANTHER" id="PTHR12141:SF3">
    <property type="entry name" value="ARFAPTIN-2"/>
    <property type="match status" value="1"/>
</dbReference>
<dbReference type="GO" id="GO:0005543">
    <property type="term" value="F:phospholipid binding"/>
    <property type="evidence" value="ECO:0007669"/>
    <property type="project" value="TreeGrafter"/>
</dbReference>
<sequence length="265" mass="30564">MSASTCLSFTMFPCARLGFSLRVQHAPQQQQLSMTAEELPEVWLWEKLETMKKWGLNTYKVSVITMISERFGRGSRDCGPELEAQIEVLRDTKRKYEKRPATGQSTDQPLSTTWCRRKHALGEPLLTSVRKSPELRSLLCKTGRTLLGAINFFVSSINTLVNQDHGRTPCGRSRCMKNARSEYWTLFLGPRDAVAMARIDAAQQQYQVHKEKYERLRSDVIINSSSWRRIRFILCWQQQQLEQTLKQFNIKLAPPGADKPPPEMR</sequence>
<dbReference type="AlphaFoldDB" id="A0A3B4UID4"/>
<name>A0A3B4UID4_SERDU</name>